<evidence type="ECO:0000313" key="1">
    <source>
        <dbReference type="EMBL" id="PNR51058.1"/>
    </source>
</evidence>
<dbReference type="AlphaFoldDB" id="A0A2K1KB99"/>
<dbReference type="EnsemblPlants" id="Pp3c7_11000V3.1">
    <property type="protein sequence ID" value="PAC:32925646.CDS.1"/>
    <property type="gene ID" value="Pp3c7_11000"/>
</dbReference>
<dbReference type="Gramene" id="Pp3c7_11000V3.1">
    <property type="protein sequence ID" value="PAC:32925646.CDS.1"/>
    <property type="gene ID" value="Pp3c7_11000"/>
</dbReference>
<reference evidence="1 3" key="2">
    <citation type="journal article" date="2018" name="Plant J.">
        <title>The Physcomitrella patens chromosome-scale assembly reveals moss genome structure and evolution.</title>
        <authorList>
            <person name="Lang D."/>
            <person name="Ullrich K.K."/>
            <person name="Murat F."/>
            <person name="Fuchs J."/>
            <person name="Jenkins J."/>
            <person name="Haas F.B."/>
            <person name="Piednoel M."/>
            <person name="Gundlach H."/>
            <person name="Van Bel M."/>
            <person name="Meyberg R."/>
            <person name="Vives C."/>
            <person name="Morata J."/>
            <person name="Symeonidi A."/>
            <person name="Hiss M."/>
            <person name="Muchero W."/>
            <person name="Kamisugi Y."/>
            <person name="Saleh O."/>
            <person name="Blanc G."/>
            <person name="Decker E.L."/>
            <person name="van Gessel N."/>
            <person name="Grimwood J."/>
            <person name="Hayes R.D."/>
            <person name="Graham S.W."/>
            <person name="Gunter L.E."/>
            <person name="McDaniel S.F."/>
            <person name="Hoernstein S.N.W."/>
            <person name="Larsson A."/>
            <person name="Li F.W."/>
            <person name="Perroud P.F."/>
            <person name="Phillips J."/>
            <person name="Ranjan P."/>
            <person name="Rokshar D.S."/>
            <person name="Rothfels C.J."/>
            <person name="Schneider L."/>
            <person name="Shu S."/>
            <person name="Stevenson D.W."/>
            <person name="Thummler F."/>
            <person name="Tillich M."/>
            <person name="Villarreal Aguilar J.C."/>
            <person name="Widiez T."/>
            <person name="Wong G.K."/>
            <person name="Wymore A."/>
            <person name="Zhang Y."/>
            <person name="Zimmer A.D."/>
            <person name="Quatrano R.S."/>
            <person name="Mayer K.F.X."/>
            <person name="Goodstein D."/>
            <person name="Casacuberta J.M."/>
            <person name="Vandepoele K."/>
            <person name="Reski R."/>
            <person name="Cuming A.C."/>
            <person name="Tuskan G.A."/>
            <person name="Maumus F."/>
            <person name="Salse J."/>
            <person name="Schmutz J."/>
            <person name="Rensing S.A."/>
        </authorList>
    </citation>
    <scope>NUCLEOTIDE SEQUENCE [LARGE SCALE GENOMIC DNA]</scope>
    <source>
        <strain evidence="2 3">cv. Gransden 2004</strain>
    </source>
</reference>
<dbReference type="Proteomes" id="UP000006727">
    <property type="component" value="Chromosome 7"/>
</dbReference>
<organism evidence="1">
    <name type="scientific">Physcomitrium patens</name>
    <name type="common">Spreading-leaved earth moss</name>
    <name type="synonym">Physcomitrella patens</name>
    <dbReference type="NCBI Taxonomy" id="3218"/>
    <lineage>
        <taxon>Eukaryota</taxon>
        <taxon>Viridiplantae</taxon>
        <taxon>Streptophyta</taxon>
        <taxon>Embryophyta</taxon>
        <taxon>Bryophyta</taxon>
        <taxon>Bryophytina</taxon>
        <taxon>Bryopsida</taxon>
        <taxon>Funariidae</taxon>
        <taxon>Funariales</taxon>
        <taxon>Funariaceae</taxon>
        <taxon>Physcomitrium</taxon>
    </lineage>
</organism>
<accession>A0A2K1KB99</accession>
<dbReference type="EnsemblPlants" id="Pp3c7_11000V3.2">
    <property type="protein sequence ID" value="PAC:32925647.CDS.1"/>
    <property type="gene ID" value="Pp3c7_11000"/>
</dbReference>
<keyword evidence="3" id="KW-1185">Reference proteome</keyword>
<dbReference type="EMBL" id="ABEU02000007">
    <property type="protein sequence ID" value="PNR51058.1"/>
    <property type="molecule type" value="Genomic_DNA"/>
</dbReference>
<protein>
    <submittedName>
        <fullName evidence="1 2">Uncharacterized protein</fullName>
    </submittedName>
</protein>
<reference evidence="1 3" key="1">
    <citation type="journal article" date="2008" name="Science">
        <title>The Physcomitrella genome reveals evolutionary insights into the conquest of land by plants.</title>
        <authorList>
            <person name="Rensing S."/>
            <person name="Lang D."/>
            <person name="Zimmer A."/>
            <person name="Terry A."/>
            <person name="Salamov A."/>
            <person name="Shapiro H."/>
            <person name="Nishiyama T."/>
            <person name="Perroud P.-F."/>
            <person name="Lindquist E."/>
            <person name="Kamisugi Y."/>
            <person name="Tanahashi T."/>
            <person name="Sakakibara K."/>
            <person name="Fujita T."/>
            <person name="Oishi K."/>
            <person name="Shin-I T."/>
            <person name="Kuroki Y."/>
            <person name="Toyoda A."/>
            <person name="Suzuki Y."/>
            <person name="Hashimoto A."/>
            <person name="Yamaguchi K."/>
            <person name="Sugano A."/>
            <person name="Kohara Y."/>
            <person name="Fujiyama A."/>
            <person name="Anterola A."/>
            <person name="Aoki S."/>
            <person name="Ashton N."/>
            <person name="Barbazuk W.B."/>
            <person name="Barker E."/>
            <person name="Bennetzen J."/>
            <person name="Bezanilla M."/>
            <person name="Blankenship R."/>
            <person name="Cho S.H."/>
            <person name="Dutcher S."/>
            <person name="Estelle M."/>
            <person name="Fawcett J.A."/>
            <person name="Gundlach H."/>
            <person name="Hanada K."/>
            <person name="Heyl A."/>
            <person name="Hicks K.A."/>
            <person name="Hugh J."/>
            <person name="Lohr M."/>
            <person name="Mayer K."/>
            <person name="Melkozernov A."/>
            <person name="Murata T."/>
            <person name="Nelson D."/>
            <person name="Pils B."/>
            <person name="Prigge M."/>
            <person name="Reiss B."/>
            <person name="Renner T."/>
            <person name="Rombauts S."/>
            <person name="Rushton P."/>
            <person name="Sanderfoot A."/>
            <person name="Schween G."/>
            <person name="Shiu S.-H."/>
            <person name="Stueber K."/>
            <person name="Theodoulou F.L."/>
            <person name="Tu H."/>
            <person name="Van de Peer Y."/>
            <person name="Verrier P.J."/>
            <person name="Waters E."/>
            <person name="Wood A."/>
            <person name="Yang L."/>
            <person name="Cove D."/>
            <person name="Cuming A."/>
            <person name="Hasebe M."/>
            <person name="Lucas S."/>
            <person name="Mishler D.B."/>
            <person name="Reski R."/>
            <person name="Grigoriev I."/>
            <person name="Quatrano R.S."/>
            <person name="Boore J.L."/>
        </authorList>
    </citation>
    <scope>NUCLEOTIDE SEQUENCE [LARGE SCALE GENOMIC DNA]</scope>
    <source>
        <strain evidence="2 3">cv. Gransden 2004</strain>
    </source>
</reference>
<sequence length="60" mass="6651">MSNVCDAADLVMIEASSWDSEYGGVNGFESQENSQDVELKLDEKVLLQSLHLLVKESSVY</sequence>
<evidence type="ECO:0000313" key="2">
    <source>
        <dbReference type="EnsemblPlants" id="PAC:32925646.CDS.1"/>
    </source>
</evidence>
<reference evidence="2" key="3">
    <citation type="submission" date="2020-12" db="UniProtKB">
        <authorList>
            <consortium name="EnsemblPlants"/>
        </authorList>
    </citation>
    <scope>IDENTIFICATION</scope>
</reference>
<name>A0A2K1KB99_PHYPA</name>
<dbReference type="InParanoid" id="A0A2K1KB99"/>
<evidence type="ECO:0000313" key="3">
    <source>
        <dbReference type="Proteomes" id="UP000006727"/>
    </source>
</evidence>
<proteinExistence type="predicted"/>
<dbReference type="Gramene" id="Pp3c7_11000V3.2">
    <property type="protein sequence ID" value="PAC:32925647.CDS.1"/>
    <property type="gene ID" value="Pp3c7_11000"/>
</dbReference>
<gene>
    <name evidence="1" type="ORF">PHYPA_010244</name>
</gene>